<dbReference type="Pfam" id="PF00149">
    <property type="entry name" value="Metallophos"/>
    <property type="match status" value="1"/>
</dbReference>
<dbReference type="InterPro" id="IPR017853">
    <property type="entry name" value="GH"/>
</dbReference>
<dbReference type="InterPro" id="IPR026891">
    <property type="entry name" value="Fn3-like"/>
</dbReference>
<dbReference type="PANTHER" id="PTHR42715">
    <property type="entry name" value="BETA-GLUCOSIDASE"/>
    <property type="match status" value="1"/>
</dbReference>
<evidence type="ECO:0000259" key="3">
    <source>
        <dbReference type="SMART" id="SM01217"/>
    </source>
</evidence>
<comment type="caution">
    <text evidence="4">The sequence shown here is derived from an EMBL/GenBank/DDBJ whole genome shotgun (WGS) entry which is preliminary data.</text>
</comment>
<dbReference type="AlphaFoldDB" id="A0A9D9EKS0"/>
<dbReference type="InterPro" id="IPR004843">
    <property type="entry name" value="Calcineurin-like_PHP"/>
</dbReference>
<reference evidence="4" key="2">
    <citation type="journal article" date="2021" name="PeerJ">
        <title>Extensive microbial diversity within the chicken gut microbiome revealed by metagenomics and culture.</title>
        <authorList>
            <person name="Gilroy R."/>
            <person name="Ravi A."/>
            <person name="Getino M."/>
            <person name="Pursley I."/>
            <person name="Horton D.L."/>
            <person name="Alikhan N.F."/>
            <person name="Baker D."/>
            <person name="Gharbi K."/>
            <person name="Hall N."/>
            <person name="Watson M."/>
            <person name="Adriaenssens E.M."/>
            <person name="Foster-Nyarko E."/>
            <person name="Jarju S."/>
            <person name="Secka A."/>
            <person name="Antonio M."/>
            <person name="Oren A."/>
            <person name="Chaudhuri R.R."/>
            <person name="La Ragione R."/>
            <person name="Hildebrand F."/>
            <person name="Pallen M.J."/>
        </authorList>
    </citation>
    <scope>NUCLEOTIDE SEQUENCE</scope>
    <source>
        <strain evidence="4">20514</strain>
    </source>
</reference>
<sequence length="938" mass="103806">MHSVDIKGLKPLSEADSVVAGAIYADVSAPAADRAADLIRRMTFEEKLALTGGWNRFMVSGVERLGIRPVSMADASQGIRMQTTVIKGESTSFPGMLPMASTWNVGLIQEMAGCLAEECRAFGVDMLLGPGANIQRLSVGGRNFEYFGEDPYLTSEMAAAYVGALQKGGIIAVPKHFVGNDQDFCRHIANSVIDERTLREIYLLPWEKMMTEAGCLGMMTGNNLVNGLPCPMNKPLIDDILRKEYGFTGVAMTDWQNTCYYPGLQNLVLTSGETLLMPDNKAFSKYVTEEIALSEERKAEVEILLERMIFPTLYTLFKTGVYDRPLSVPANLGTFGRHKAVAAECATEAMVLLKNNDRILPLKPGQRILLTGTEEIHSGTGSGFVSGYDHVSFEDGLKAVFGEDLVCDTAPDDDAVRSADVVLFRLNKSGGEGKDIPYGEPVDQLEQLSRVIGLNKNVVVLISSCNVMPMDWLDKVKGVVWCYFLGQERGTALAGLLSGAENFSGKLPFTVEKDFSDSPDPDFNYIDGKPYWDGNNQYKNYWLGIKDKPVKGFSDFISPGETIDVPYSEGLYVGYRWYDKHDIPVHFPFGFGLSYTSFKYESVNCVDRMSEEGKVYVDVTVRNTGKVAGKEVIQLYVSDPECRVERPEKELKAFAKVGLLPGEGKTVRLELDARSFSYWDEDHDAWKMEPGEYEILAGGSSADLPLSCSLDVRGTRFAVLTDTHIGRGDSDVKLKKAVQSINSNPEIGFVLVLGDISDHGTEEELVYAREILSGLEVPYYFTTGNHDARWPDRREAFKKVFGTDRYSFESGGVRFIGFSTGPFETVKRASVRQEDLEWIKSETSGDSPVVVGVHYTPDLIYNEEAVDEAFGDANIVLWLAGHLRYNKVRSEDPYPALIDVSSQEGSSYNIVDVAGNTVNVYVVTPEDGKDTLWYSFPR</sequence>
<dbReference type="Pfam" id="PF00933">
    <property type="entry name" value="Glyco_hydro_3"/>
    <property type="match status" value="1"/>
</dbReference>
<dbReference type="Pfam" id="PF14310">
    <property type="entry name" value="Fn3-like"/>
    <property type="match status" value="1"/>
</dbReference>
<dbReference type="SUPFAM" id="SSF56300">
    <property type="entry name" value="Metallo-dependent phosphatases"/>
    <property type="match status" value="1"/>
</dbReference>
<comment type="similarity">
    <text evidence="1">Belongs to the glycosyl hydrolase 3 family.</text>
</comment>
<dbReference type="SUPFAM" id="SSF52279">
    <property type="entry name" value="Beta-D-glucan exohydrolase, C-terminal domain"/>
    <property type="match status" value="1"/>
</dbReference>
<dbReference type="InterPro" id="IPR013783">
    <property type="entry name" value="Ig-like_fold"/>
</dbReference>
<dbReference type="Gene3D" id="3.40.50.1700">
    <property type="entry name" value="Glycoside hydrolase family 3 C-terminal domain"/>
    <property type="match status" value="1"/>
</dbReference>
<proteinExistence type="inferred from homology"/>
<evidence type="ECO:0000256" key="1">
    <source>
        <dbReference type="ARBA" id="ARBA00005336"/>
    </source>
</evidence>
<dbReference type="FunFam" id="2.60.40.10:FF:000495">
    <property type="entry name" value="Periplasmic beta-glucosidase"/>
    <property type="match status" value="1"/>
</dbReference>
<dbReference type="Gene3D" id="2.60.40.10">
    <property type="entry name" value="Immunoglobulins"/>
    <property type="match status" value="1"/>
</dbReference>
<dbReference type="InterPro" id="IPR002772">
    <property type="entry name" value="Glyco_hydro_3_C"/>
</dbReference>
<accession>A0A9D9EKS0</accession>
<evidence type="ECO:0000256" key="2">
    <source>
        <dbReference type="ARBA" id="ARBA00022801"/>
    </source>
</evidence>
<evidence type="ECO:0000313" key="5">
    <source>
        <dbReference type="Proteomes" id="UP000810252"/>
    </source>
</evidence>
<dbReference type="Gene3D" id="3.20.20.300">
    <property type="entry name" value="Glycoside hydrolase, family 3, N-terminal domain"/>
    <property type="match status" value="1"/>
</dbReference>
<reference evidence="4" key="1">
    <citation type="submission" date="2020-10" db="EMBL/GenBank/DDBJ databases">
        <authorList>
            <person name="Gilroy R."/>
        </authorList>
    </citation>
    <scope>NUCLEOTIDE SEQUENCE</scope>
    <source>
        <strain evidence="4">20514</strain>
    </source>
</reference>
<dbReference type="SMART" id="SM01217">
    <property type="entry name" value="Fn3_like"/>
    <property type="match status" value="1"/>
</dbReference>
<dbReference type="InterPro" id="IPR029052">
    <property type="entry name" value="Metallo-depent_PP-like"/>
</dbReference>
<dbReference type="SUPFAM" id="SSF51445">
    <property type="entry name" value="(Trans)glycosidases"/>
    <property type="match status" value="1"/>
</dbReference>
<evidence type="ECO:0000313" key="4">
    <source>
        <dbReference type="EMBL" id="MBO8449293.1"/>
    </source>
</evidence>
<dbReference type="Proteomes" id="UP000810252">
    <property type="component" value="Unassembled WGS sequence"/>
</dbReference>
<name>A0A9D9EKS0_9BACT</name>
<dbReference type="InterPro" id="IPR036962">
    <property type="entry name" value="Glyco_hydro_3_N_sf"/>
</dbReference>
<dbReference type="InterPro" id="IPR001764">
    <property type="entry name" value="Glyco_hydro_3_N"/>
</dbReference>
<dbReference type="EMBL" id="JADIMQ010000118">
    <property type="protein sequence ID" value="MBO8449293.1"/>
    <property type="molecule type" value="Genomic_DNA"/>
</dbReference>
<dbReference type="GO" id="GO:0005975">
    <property type="term" value="P:carbohydrate metabolic process"/>
    <property type="evidence" value="ECO:0007669"/>
    <property type="project" value="InterPro"/>
</dbReference>
<gene>
    <name evidence="4" type="ORF">IAC29_08490</name>
</gene>
<dbReference type="PANTHER" id="PTHR42715:SF10">
    <property type="entry name" value="BETA-GLUCOSIDASE"/>
    <property type="match status" value="1"/>
</dbReference>
<dbReference type="InterPro" id="IPR036881">
    <property type="entry name" value="Glyco_hydro_3_C_sf"/>
</dbReference>
<dbReference type="PRINTS" id="PR00133">
    <property type="entry name" value="GLHYDRLASE3"/>
</dbReference>
<dbReference type="GO" id="GO:0008422">
    <property type="term" value="F:beta-glucosidase activity"/>
    <property type="evidence" value="ECO:0007669"/>
    <property type="project" value="UniProtKB-ARBA"/>
</dbReference>
<protein>
    <submittedName>
        <fullName evidence="4">Glycoside hydrolase family 3 C-terminal domain-containing protein</fullName>
    </submittedName>
</protein>
<dbReference type="InterPro" id="IPR050288">
    <property type="entry name" value="Cellulose_deg_GH3"/>
</dbReference>
<feature type="domain" description="Fibronectin type III-like" evidence="3">
    <location>
        <begin position="631"/>
        <end position="701"/>
    </location>
</feature>
<dbReference type="Gene3D" id="3.60.21.10">
    <property type="match status" value="1"/>
</dbReference>
<organism evidence="4 5">
    <name type="scientific">Candidatus Cryptobacteroides merdigallinarum</name>
    <dbReference type="NCBI Taxonomy" id="2840770"/>
    <lineage>
        <taxon>Bacteria</taxon>
        <taxon>Pseudomonadati</taxon>
        <taxon>Bacteroidota</taxon>
        <taxon>Bacteroidia</taxon>
        <taxon>Bacteroidales</taxon>
        <taxon>Candidatus Cryptobacteroides</taxon>
    </lineage>
</organism>
<dbReference type="Pfam" id="PF01915">
    <property type="entry name" value="Glyco_hydro_3_C"/>
    <property type="match status" value="1"/>
</dbReference>
<keyword evidence="2 4" id="KW-0378">Hydrolase</keyword>